<dbReference type="PANTHER" id="PTHR19842">
    <property type="entry name" value="G BETA-LIKE PROTEIN GBL"/>
    <property type="match status" value="1"/>
</dbReference>
<name>A0A1J4KTI8_9EUKA</name>
<dbReference type="GO" id="GO:0031932">
    <property type="term" value="C:TORC2 complex"/>
    <property type="evidence" value="ECO:0007669"/>
    <property type="project" value="InterPro"/>
</dbReference>
<dbReference type="InterPro" id="IPR036322">
    <property type="entry name" value="WD40_repeat_dom_sf"/>
</dbReference>
<dbReference type="RefSeq" id="XP_068367745.1">
    <property type="nucleotide sequence ID" value="XM_068514556.1"/>
</dbReference>
<dbReference type="InterPro" id="IPR037588">
    <property type="entry name" value="MLST8"/>
</dbReference>
<feature type="repeat" description="WD" evidence="2">
    <location>
        <begin position="253"/>
        <end position="287"/>
    </location>
</feature>
<reference evidence="3" key="1">
    <citation type="submission" date="2016-10" db="EMBL/GenBank/DDBJ databases">
        <authorList>
            <person name="Benchimol M."/>
            <person name="Almeida L.G."/>
            <person name="Vasconcelos A.T."/>
            <person name="Perreira-Neves A."/>
            <person name="Rosa I.A."/>
            <person name="Tasca T."/>
            <person name="Bogo M.R."/>
            <person name="de Souza W."/>
        </authorList>
    </citation>
    <scope>NUCLEOTIDE SEQUENCE [LARGE SCALE GENOMIC DNA]</scope>
    <source>
        <strain evidence="3">K</strain>
    </source>
</reference>
<dbReference type="PANTHER" id="PTHR19842:SF0">
    <property type="entry name" value="TARGET OF RAPAMYCIN COMPLEX SUBUNIT LST8"/>
    <property type="match status" value="1"/>
</dbReference>
<dbReference type="Pfam" id="PF00400">
    <property type="entry name" value="WD40"/>
    <property type="match status" value="3"/>
</dbReference>
<dbReference type="GO" id="GO:0031931">
    <property type="term" value="C:TORC1 complex"/>
    <property type="evidence" value="ECO:0007669"/>
    <property type="project" value="InterPro"/>
</dbReference>
<keyword evidence="2" id="KW-0853">WD repeat</keyword>
<dbReference type="InterPro" id="IPR001680">
    <property type="entry name" value="WD40_rpt"/>
</dbReference>
<sequence length="302" mass="32706">MSYDQILLAACYDLKVHVIDLNSGTAYDEFEISNSQANRVVVSGTRFYIAAYSYLLAFDANGKSKKPLQAIAAHDSNVTDICITPGTLFTCGEDKLIKAWDRRVAQAQQTITTEDALNSMCLMSNGYSVVVGGESGDVSIWDTRNSSSPFKMVSRKSPVRSISISPDSQKFVVAHMDGTAIQYSLDNSSNTFAEINKIVSNNEILLRVATSPDGKLFAATGGECLSKVYSTDDCAIKHTFDASSSAAPPREWIWDAAFTKDSRYLCTGCSDGICKVWDCEEGTLALTAPQLDKCVSAIALIS</sequence>
<dbReference type="SMART" id="SM00320">
    <property type="entry name" value="WD40"/>
    <property type="match status" value="5"/>
</dbReference>
<dbReference type="OrthoDB" id="400at2759"/>
<dbReference type="VEuPathDB" id="TrichDB:TRFO_42943"/>
<evidence type="ECO:0000256" key="1">
    <source>
        <dbReference type="ARBA" id="ARBA00009890"/>
    </source>
</evidence>
<accession>A0A1J4KTI8</accession>
<evidence type="ECO:0000256" key="2">
    <source>
        <dbReference type="PROSITE-ProRule" id="PRU00221"/>
    </source>
</evidence>
<gene>
    <name evidence="3" type="ORF">TRFO_42943</name>
</gene>
<dbReference type="EMBL" id="MLAK01000338">
    <property type="protein sequence ID" value="OHT14609.1"/>
    <property type="molecule type" value="Genomic_DNA"/>
</dbReference>
<comment type="caution">
    <text evidence="3">The sequence shown here is derived from an EMBL/GenBank/DDBJ whole genome shotgun (WGS) entry which is preliminary data.</text>
</comment>
<dbReference type="GO" id="GO:0032956">
    <property type="term" value="P:regulation of actin cytoskeleton organization"/>
    <property type="evidence" value="ECO:0007669"/>
    <property type="project" value="TreeGrafter"/>
</dbReference>
<comment type="similarity">
    <text evidence="1">Belongs to the WD repeat LST8 family.</text>
</comment>
<dbReference type="SUPFAM" id="SSF50978">
    <property type="entry name" value="WD40 repeat-like"/>
    <property type="match status" value="1"/>
</dbReference>
<dbReference type="Proteomes" id="UP000179807">
    <property type="component" value="Unassembled WGS sequence"/>
</dbReference>
<protein>
    <submittedName>
        <fullName evidence="3">WD repeat protein</fullName>
    </submittedName>
</protein>
<dbReference type="GeneID" id="94849260"/>
<dbReference type="PROSITE" id="PS50082">
    <property type="entry name" value="WD_REPEATS_2"/>
    <property type="match status" value="2"/>
</dbReference>
<keyword evidence="4" id="KW-1185">Reference proteome</keyword>
<dbReference type="Gene3D" id="2.130.10.10">
    <property type="entry name" value="YVTN repeat-like/Quinoprotein amine dehydrogenase"/>
    <property type="match status" value="1"/>
</dbReference>
<dbReference type="AlphaFoldDB" id="A0A1J4KTI8"/>
<evidence type="ECO:0000313" key="4">
    <source>
        <dbReference type="Proteomes" id="UP000179807"/>
    </source>
</evidence>
<feature type="repeat" description="WD" evidence="2">
    <location>
        <begin position="71"/>
        <end position="110"/>
    </location>
</feature>
<proteinExistence type="inferred from homology"/>
<evidence type="ECO:0000313" key="3">
    <source>
        <dbReference type="EMBL" id="OHT14609.1"/>
    </source>
</evidence>
<dbReference type="GO" id="GO:0031929">
    <property type="term" value="P:TOR signaling"/>
    <property type="evidence" value="ECO:0007669"/>
    <property type="project" value="InterPro"/>
</dbReference>
<dbReference type="InterPro" id="IPR015943">
    <property type="entry name" value="WD40/YVTN_repeat-like_dom_sf"/>
</dbReference>
<organism evidence="3 4">
    <name type="scientific">Tritrichomonas foetus</name>
    <dbReference type="NCBI Taxonomy" id="1144522"/>
    <lineage>
        <taxon>Eukaryota</taxon>
        <taxon>Metamonada</taxon>
        <taxon>Parabasalia</taxon>
        <taxon>Tritrichomonadida</taxon>
        <taxon>Tritrichomonadidae</taxon>
        <taxon>Tritrichomonas</taxon>
    </lineage>
</organism>